<feature type="transmembrane region" description="Helical" evidence="1">
    <location>
        <begin position="189"/>
        <end position="210"/>
    </location>
</feature>
<feature type="transmembrane region" description="Helical" evidence="1">
    <location>
        <begin position="45"/>
        <end position="66"/>
    </location>
</feature>
<organism evidence="2 3">
    <name type="scientific">Nitrospina watsonii</name>
    <dbReference type="NCBI Taxonomy" id="1323948"/>
    <lineage>
        <taxon>Bacteria</taxon>
        <taxon>Pseudomonadati</taxon>
        <taxon>Nitrospinota/Tectimicrobiota group</taxon>
        <taxon>Nitrospinota</taxon>
        <taxon>Nitrospinia</taxon>
        <taxon>Nitrospinales</taxon>
        <taxon>Nitrospinaceae</taxon>
        <taxon>Nitrospina</taxon>
    </lineage>
</organism>
<feature type="transmembrane region" description="Helical" evidence="1">
    <location>
        <begin position="222"/>
        <end position="243"/>
    </location>
</feature>
<dbReference type="RefSeq" id="WP_282011245.1">
    <property type="nucleotide sequence ID" value="NZ_OX336137.1"/>
</dbReference>
<feature type="transmembrane region" description="Helical" evidence="1">
    <location>
        <begin position="160"/>
        <end position="183"/>
    </location>
</feature>
<gene>
    <name evidence="2" type="primary">umpA</name>
    <name evidence="2" type="ORF">NSPWAT_1485</name>
</gene>
<keyword evidence="1" id="KW-1133">Transmembrane helix</keyword>
<feature type="transmembrane region" description="Helical" evidence="1">
    <location>
        <begin position="86"/>
        <end position="108"/>
    </location>
</feature>
<protein>
    <submittedName>
        <fullName evidence="2">Na(+), Li(+), K(+)/H(+) antiporter subunit A</fullName>
    </submittedName>
</protein>
<proteinExistence type="predicted"/>
<dbReference type="InterPro" id="IPR011435">
    <property type="entry name" value="UmpAB"/>
</dbReference>
<evidence type="ECO:0000313" key="2">
    <source>
        <dbReference type="EMBL" id="CAI2718344.1"/>
    </source>
</evidence>
<dbReference type="Pfam" id="PF07556">
    <property type="entry name" value="DUF1538"/>
    <property type="match status" value="1"/>
</dbReference>
<evidence type="ECO:0000256" key="1">
    <source>
        <dbReference type="SAM" id="Phobius"/>
    </source>
</evidence>
<keyword evidence="1" id="KW-0812">Transmembrane</keyword>
<reference evidence="2 3" key="1">
    <citation type="submission" date="2022-09" db="EMBL/GenBank/DDBJ databases">
        <authorList>
            <person name="Kop L."/>
        </authorList>
    </citation>
    <scope>NUCLEOTIDE SEQUENCE [LARGE SCALE GENOMIC DNA]</scope>
    <source>
        <strain evidence="2 3">347</strain>
    </source>
</reference>
<name>A0ABM9HE14_9BACT</name>
<dbReference type="EMBL" id="OX336137">
    <property type="protein sequence ID" value="CAI2718344.1"/>
    <property type="molecule type" value="Genomic_DNA"/>
</dbReference>
<keyword evidence="3" id="KW-1185">Reference proteome</keyword>
<evidence type="ECO:0000313" key="3">
    <source>
        <dbReference type="Proteomes" id="UP001157733"/>
    </source>
</evidence>
<feature type="transmembrane region" description="Helical" evidence="1">
    <location>
        <begin position="12"/>
        <end position="33"/>
    </location>
</feature>
<sequence>MGDSFRYLSSRIFSACLDVLPILLVISFFQIVVIQKPFPNLTETLFGFALVVTGLFFFVQGLEIALFPIGERIANQFALKGNPWWILLFGFMLGFATTIAEPALTVIANKAGEMIARAGAIPDQPGEVTRFVLGLRLTIALSVGFAGAMGVLRILKGWPLVTFILIGYALIVIMTAFAPHSIIGIAYDAGGITTSTLTVPLITALGVGLATSIRGRNPIIDGFGMIALASLTPILFVMIYGSLYMS</sequence>
<feature type="transmembrane region" description="Helical" evidence="1">
    <location>
        <begin position="128"/>
        <end position="148"/>
    </location>
</feature>
<keyword evidence="1" id="KW-0472">Membrane</keyword>
<accession>A0ABM9HE14</accession>
<dbReference type="Proteomes" id="UP001157733">
    <property type="component" value="Chromosome"/>
</dbReference>